<reference evidence="10" key="1">
    <citation type="submission" date="2014-12" db="EMBL/GenBank/DDBJ databases">
        <title>Insight into the proteome of Arion vulgaris.</title>
        <authorList>
            <person name="Aradska J."/>
            <person name="Bulat T."/>
            <person name="Smidak R."/>
            <person name="Sarate P."/>
            <person name="Gangsoo J."/>
            <person name="Sialana F."/>
            <person name="Bilban M."/>
            <person name="Lubec G."/>
        </authorList>
    </citation>
    <scope>NUCLEOTIDE SEQUENCE</scope>
    <source>
        <tissue evidence="10">Skin</tissue>
    </source>
</reference>
<keyword evidence="4" id="KW-0963">Cytoplasm</keyword>
<protein>
    <recommendedName>
        <fullName evidence="9">Centriolar and ciliogenesis-associated protein HYLS1 C-terminal domain-containing protein</fullName>
    </recommendedName>
</protein>
<feature type="region of interest" description="Disordered" evidence="8">
    <location>
        <begin position="150"/>
        <end position="191"/>
    </location>
</feature>
<evidence type="ECO:0000256" key="4">
    <source>
        <dbReference type="ARBA" id="ARBA00022490"/>
    </source>
</evidence>
<keyword evidence="6" id="KW-0206">Cytoskeleton</keyword>
<evidence type="ECO:0000256" key="3">
    <source>
        <dbReference type="ARBA" id="ARBA00010091"/>
    </source>
</evidence>
<evidence type="ECO:0000259" key="9">
    <source>
        <dbReference type="Pfam" id="PF15311"/>
    </source>
</evidence>
<name>A0A0B6ZY80_9EUPU</name>
<feature type="domain" description="Centriolar and ciliogenesis-associated protein HYLS1 C-terminal" evidence="9">
    <location>
        <begin position="222"/>
        <end position="304"/>
    </location>
</feature>
<keyword evidence="5" id="KW-0970">Cilium biogenesis/degradation</keyword>
<dbReference type="GO" id="GO:0097730">
    <property type="term" value="C:non-motile cilium"/>
    <property type="evidence" value="ECO:0007669"/>
    <property type="project" value="TreeGrafter"/>
</dbReference>
<dbReference type="PANTHER" id="PTHR34174">
    <property type="entry name" value="HYDROLETHALUS SYNDROME PROTEIN 1"/>
    <property type="match status" value="1"/>
</dbReference>
<feature type="compositionally biased region" description="Acidic residues" evidence="8">
    <location>
        <begin position="165"/>
        <end position="179"/>
    </location>
</feature>
<accession>A0A0B6ZY80</accession>
<gene>
    <name evidence="10" type="primary">ORF87369</name>
</gene>
<dbReference type="PANTHER" id="PTHR34174:SF1">
    <property type="entry name" value="CENTRIOLAR AND CILIOGENESIS-ASSOCIATED PROTEIN HYLS1"/>
    <property type="match status" value="1"/>
</dbReference>
<dbReference type="InterPro" id="IPR027918">
    <property type="entry name" value="HYLS1_C_dom"/>
</dbReference>
<comment type="similarity">
    <text evidence="3">Belongs to the HYLS1 family.</text>
</comment>
<organism evidence="10">
    <name type="scientific">Arion vulgaris</name>
    <dbReference type="NCBI Taxonomy" id="1028688"/>
    <lineage>
        <taxon>Eukaryota</taxon>
        <taxon>Metazoa</taxon>
        <taxon>Spiralia</taxon>
        <taxon>Lophotrochozoa</taxon>
        <taxon>Mollusca</taxon>
        <taxon>Gastropoda</taxon>
        <taxon>Heterobranchia</taxon>
        <taxon>Euthyneura</taxon>
        <taxon>Panpulmonata</taxon>
        <taxon>Eupulmonata</taxon>
        <taxon>Stylommatophora</taxon>
        <taxon>Helicina</taxon>
        <taxon>Arionoidea</taxon>
        <taxon>Arionidae</taxon>
        <taxon>Arion</taxon>
    </lineage>
</organism>
<dbReference type="Pfam" id="PF15311">
    <property type="entry name" value="HYLS1_C"/>
    <property type="match status" value="1"/>
</dbReference>
<sequence>MAFDYTDEEIQVELARLGYENVTADRLHVFKKNLMKLISSERSKRISQKYLSDIPVSSDISRNYGSQRTRSNNKSQWMSQEESDLTPYSHSANDFANKPDMELMYNKHQITRSEMRKYNSMQNMYSPNMSSPGPEYASKPKMVQWKIPRETTIDSSAGDVRMDSPENDDDDSGQYDEDEINKKSRKQAKWDDSVEIVRPSSAFSEPRSGMKGVTRNISGIITRKEHPHTRNLFRTKPFERHQMYLRAWRAQPPIGEACRNTVCWQVHQKLLKKEEVKFPQKTLIPNPYVVPTTKARYGLRWAVRRCNENYEIPPCGFFHEM</sequence>
<evidence type="ECO:0000256" key="1">
    <source>
        <dbReference type="ARBA" id="ARBA00004114"/>
    </source>
</evidence>
<comment type="subcellular location">
    <subcellularLocation>
        <location evidence="2">Cell projection</location>
        <location evidence="2">Cilium</location>
    </subcellularLocation>
    <subcellularLocation>
        <location evidence="1">Cytoplasm</location>
        <location evidence="1">Cytoskeleton</location>
        <location evidence="1">Microtubule organizing center</location>
        <location evidence="1">Centrosome</location>
        <location evidence="1">Centriole</location>
    </subcellularLocation>
</comment>
<dbReference type="InterPro" id="IPR052319">
    <property type="entry name" value="Centriolar_ciliogenesis_assoc"/>
</dbReference>
<evidence type="ECO:0000256" key="7">
    <source>
        <dbReference type="ARBA" id="ARBA00023273"/>
    </source>
</evidence>
<dbReference type="GO" id="GO:0005814">
    <property type="term" value="C:centriole"/>
    <property type="evidence" value="ECO:0007669"/>
    <property type="project" value="UniProtKB-SubCell"/>
</dbReference>
<evidence type="ECO:0000256" key="6">
    <source>
        <dbReference type="ARBA" id="ARBA00023212"/>
    </source>
</evidence>
<feature type="region of interest" description="Disordered" evidence="8">
    <location>
        <begin position="57"/>
        <end position="100"/>
    </location>
</feature>
<evidence type="ECO:0000256" key="2">
    <source>
        <dbReference type="ARBA" id="ARBA00004138"/>
    </source>
</evidence>
<dbReference type="GO" id="GO:0060271">
    <property type="term" value="P:cilium assembly"/>
    <property type="evidence" value="ECO:0007669"/>
    <property type="project" value="TreeGrafter"/>
</dbReference>
<evidence type="ECO:0000256" key="5">
    <source>
        <dbReference type="ARBA" id="ARBA00022794"/>
    </source>
</evidence>
<feature type="compositionally biased region" description="Polar residues" evidence="8">
    <location>
        <begin position="58"/>
        <end position="94"/>
    </location>
</feature>
<evidence type="ECO:0000256" key="8">
    <source>
        <dbReference type="SAM" id="MobiDB-lite"/>
    </source>
</evidence>
<dbReference type="AlphaFoldDB" id="A0A0B6ZY80"/>
<proteinExistence type="inferred from homology"/>
<evidence type="ECO:0000313" key="10">
    <source>
        <dbReference type="EMBL" id="CEK73589.1"/>
    </source>
</evidence>
<dbReference type="EMBL" id="HACG01026724">
    <property type="protein sequence ID" value="CEK73589.1"/>
    <property type="molecule type" value="Transcribed_RNA"/>
</dbReference>
<keyword evidence="7" id="KW-0966">Cell projection</keyword>